<dbReference type="Proteomes" id="UP000799770">
    <property type="component" value="Unassembled WGS sequence"/>
</dbReference>
<evidence type="ECO:0000313" key="2">
    <source>
        <dbReference type="Proteomes" id="UP000799770"/>
    </source>
</evidence>
<dbReference type="EMBL" id="ML977313">
    <property type="protein sequence ID" value="KAF2120780.1"/>
    <property type="molecule type" value="Genomic_DNA"/>
</dbReference>
<accession>A0A6A5ZM94</accession>
<reference evidence="1" key="1">
    <citation type="journal article" date="2020" name="Stud. Mycol.">
        <title>101 Dothideomycetes genomes: a test case for predicting lifestyles and emergence of pathogens.</title>
        <authorList>
            <person name="Haridas S."/>
            <person name="Albert R."/>
            <person name="Binder M."/>
            <person name="Bloem J."/>
            <person name="Labutti K."/>
            <person name="Salamov A."/>
            <person name="Andreopoulos B."/>
            <person name="Baker S."/>
            <person name="Barry K."/>
            <person name="Bills G."/>
            <person name="Bluhm B."/>
            <person name="Cannon C."/>
            <person name="Castanera R."/>
            <person name="Culley D."/>
            <person name="Daum C."/>
            <person name="Ezra D."/>
            <person name="Gonzalez J."/>
            <person name="Henrissat B."/>
            <person name="Kuo A."/>
            <person name="Liang C."/>
            <person name="Lipzen A."/>
            <person name="Lutzoni F."/>
            <person name="Magnuson J."/>
            <person name="Mondo S."/>
            <person name="Nolan M."/>
            <person name="Ohm R."/>
            <person name="Pangilinan J."/>
            <person name="Park H.-J."/>
            <person name="Ramirez L."/>
            <person name="Alfaro M."/>
            <person name="Sun H."/>
            <person name="Tritt A."/>
            <person name="Yoshinaga Y."/>
            <person name="Zwiers L.-H."/>
            <person name="Turgeon B."/>
            <person name="Goodwin S."/>
            <person name="Spatafora J."/>
            <person name="Crous P."/>
            <person name="Grigoriev I."/>
        </authorList>
    </citation>
    <scope>NUCLEOTIDE SEQUENCE</scope>
    <source>
        <strain evidence="1">CBS 627.86</strain>
    </source>
</reference>
<dbReference type="Gene3D" id="1.10.3620.10">
    <property type="entry name" value="YdcF like domain"/>
    <property type="match status" value="1"/>
</dbReference>
<dbReference type="GO" id="GO:0005886">
    <property type="term" value="C:plasma membrane"/>
    <property type="evidence" value="ECO:0007669"/>
    <property type="project" value="TreeGrafter"/>
</dbReference>
<name>A0A6A5ZM94_9PLEO</name>
<proteinExistence type="predicted"/>
<dbReference type="PANTHER" id="PTHR30336">
    <property type="entry name" value="INNER MEMBRANE PROTEIN, PROBABLE PERMEASE"/>
    <property type="match status" value="1"/>
</dbReference>
<gene>
    <name evidence="1" type="ORF">BDV96DRAFT_595192</name>
</gene>
<dbReference type="PANTHER" id="PTHR30336:SF20">
    <property type="entry name" value="DUF218 DOMAIN-CONTAINING PROTEIN"/>
    <property type="match status" value="1"/>
</dbReference>
<organism evidence="1 2">
    <name type="scientific">Lophiotrema nucula</name>
    <dbReference type="NCBI Taxonomy" id="690887"/>
    <lineage>
        <taxon>Eukaryota</taxon>
        <taxon>Fungi</taxon>
        <taxon>Dikarya</taxon>
        <taxon>Ascomycota</taxon>
        <taxon>Pezizomycotina</taxon>
        <taxon>Dothideomycetes</taxon>
        <taxon>Pleosporomycetidae</taxon>
        <taxon>Pleosporales</taxon>
        <taxon>Lophiotremataceae</taxon>
        <taxon>Lophiotrema</taxon>
    </lineage>
</organism>
<evidence type="ECO:0000313" key="1">
    <source>
        <dbReference type="EMBL" id="KAF2120780.1"/>
    </source>
</evidence>
<protein>
    <submittedName>
        <fullName evidence="1">Uncharacterized protein</fullName>
    </submittedName>
</protein>
<dbReference type="AlphaFoldDB" id="A0A6A5ZM94"/>
<dbReference type="OrthoDB" id="17725at2759"/>
<sequence length="267" mass="30128">MDTIQIANDVNVVSSFISCEDISNLTTAEPVDCIILCVCAVLHSAETVFSVLGRRPDLTKTVVLCGGIGHSTKHIYNAVGHHPKFVSIAEDIKGLPESQVLLRIYNDFYSSRTKENEPRMLVEDRSVTCHTNASEARKLLKSNKMYDLKNVIIVQDPTMVRRTVACFEKVYEDQPNPPRFAGCPIFVPQVEAGKDNQPVYKDPPVEKENMWPMDRFLELVMGEIPRMRDDANGYGPNGNGSIVHVDIPDEVEVAWQRLSKNIEHRRY</sequence>
<keyword evidence="2" id="KW-1185">Reference proteome</keyword>
<dbReference type="InterPro" id="IPR051599">
    <property type="entry name" value="Cell_Envelope_Assoc"/>
</dbReference>
<dbReference type="Gene3D" id="3.40.50.620">
    <property type="entry name" value="HUPs"/>
    <property type="match status" value="1"/>
</dbReference>
<dbReference type="InterPro" id="IPR014729">
    <property type="entry name" value="Rossmann-like_a/b/a_fold"/>
</dbReference>